<protein>
    <submittedName>
        <fullName evidence="2">Uncharacterized protein</fullName>
    </submittedName>
</protein>
<sequence length="115" mass="12788">MTDGASQGLFVIVAVVIFGIFVLISYILFKDTLKPTLSGIFTDSLEQSQDNLIGNITEENPTESVYFKTLTYGNETFIYDYTGEETEITIPKEIDGKKITYISSTTFSDTKVMLG</sequence>
<dbReference type="Proteomes" id="UP000013777">
    <property type="component" value="Unassembled WGS sequence"/>
</dbReference>
<proteinExistence type="predicted"/>
<keyword evidence="1" id="KW-1133">Transmembrane helix</keyword>
<gene>
    <name evidence="2" type="ORF">UAS_00508</name>
</gene>
<comment type="caution">
    <text evidence="2">The sequence shown here is derived from an EMBL/GenBank/DDBJ whole genome shotgun (WGS) entry which is preliminary data.</text>
</comment>
<dbReference type="EMBL" id="AJAP01000005">
    <property type="protein sequence ID" value="EOH89715.1"/>
    <property type="molecule type" value="Genomic_DNA"/>
</dbReference>
<dbReference type="AlphaFoldDB" id="R2S2K6"/>
<feature type="transmembrane region" description="Helical" evidence="1">
    <location>
        <begin position="6"/>
        <end position="29"/>
    </location>
</feature>
<evidence type="ECO:0000313" key="3">
    <source>
        <dbReference type="Proteomes" id="UP000013777"/>
    </source>
</evidence>
<evidence type="ECO:0000256" key="1">
    <source>
        <dbReference type="SAM" id="Phobius"/>
    </source>
</evidence>
<accession>R2S2K6</accession>
<evidence type="ECO:0000313" key="2">
    <source>
        <dbReference type="EMBL" id="EOH89715.1"/>
    </source>
</evidence>
<dbReference type="RefSeq" id="WP_010753176.1">
    <property type="nucleotide sequence ID" value="NZ_ASVU01000001.1"/>
</dbReference>
<keyword evidence="1" id="KW-0472">Membrane</keyword>
<dbReference type="GeneID" id="78363830"/>
<keyword evidence="1" id="KW-0812">Transmembrane</keyword>
<organism evidence="2 3">
    <name type="scientific">Enterococcus asini ATCC 700915</name>
    <dbReference type="NCBI Taxonomy" id="1158606"/>
    <lineage>
        <taxon>Bacteria</taxon>
        <taxon>Bacillati</taxon>
        <taxon>Bacillota</taxon>
        <taxon>Bacilli</taxon>
        <taxon>Lactobacillales</taxon>
        <taxon>Enterococcaceae</taxon>
        <taxon>Enterococcus</taxon>
    </lineage>
</organism>
<dbReference type="HOGENOM" id="CLU_2105159_0_0_9"/>
<name>R2S2K6_9ENTE</name>
<dbReference type="eggNOG" id="ENOG5030JJ4">
    <property type="taxonomic scope" value="Bacteria"/>
</dbReference>
<reference evidence="2 3" key="1">
    <citation type="submission" date="2013-02" db="EMBL/GenBank/DDBJ databases">
        <title>The Genome Sequence of Enterococcus asini ATCC_700915.</title>
        <authorList>
            <consortium name="The Broad Institute Genome Sequencing Platform"/>
            <consortium name="The Broad Institute Genome Sequencing Center for Infectious Disease"/>
            <person name="Earl A.M."/>
            <person name="Gilmore M.S."/>
            <person name="Lebreton F."/>
            <person name="Walker B."/>
            <person name="Young S.K."/>
            <person name="Zeng Q."/>
            <person name="Gargeya S."/>
            <person name="Fitzgerald M."/>
            <person name="Haas B."/>
            <person name="Abouelleil A."/>
            <person name="Alvarado L."/>
            <person name="Arachchi H.M."/>
            <person name="Berlin A.M."/>
            <person name="Chapman S.B."/>
            <person name="Dewar J."/>
            <person name="Goldberg J."/>
            <person name="Griggs A."/>
            <person name="Gujja S."/>
            <person name="Hansen M."/>
            <person name="Howarth C."/>
            <person name="Imamovic A."/>
            <person name="Larimer J."/>
            <person name="McCowan C."/>
            <person name="Murphy C."/>
            <person name="Neiman D."/>
            <person name="Pearson M."/>
            <person name="Priest M."/>
            <person name="Roberts A."/>
            <person name="Saif S."/>
            <person name="Shea T."/>
            <person name="Sisk P."/>
            <person name="Sykes S."/>
            <person name="Wortman J."/>
            <person name="Nusbaum C."/>
            <person name="Birren B."/>
        </authorList>
    </citation>
    <scope>NUCLEOTIDE SEQUENCE [LARGE SCALE GENOMIC DNA]</scope>
    <source>
        <strain evidence="2 3">ATCC 700915</strain>
    </source>
</reference>
<keyword evidence="3" id="KW-1185">Reference proteome</keyword>
<dbReference type="OrthoDB" id="2194606at2"/>